<comment type="caution">
    <text evidence="2">The sequence shown here is derived from an EMBL/GenBank/DDBJ whole genome shotgun (WGS) entry which is preliminary data.</text>
</comment>
<name>A0A9D4HBP0_DREPO</name>
<dbReference type="EMBL" id="JAIWYP010000004">
    <property type="protein sequence ID" value="KAH3832090.1"/>
    <property type="molecule type" value="Genomic_DNA"/>
</dbReference>
<protein>
    <submittedName>
        <fullName evidence="2">Uncharacterized protein</fullName>
    </submittedName>
</protein>
<feature type="compositionally biased region" description="Low complexity" evidence="1">
    <location>
        <begin position="27"/>
        <end position="38"/>
    </location>
</feature>
<dbReference type="AlphaFoldDB" id="A0A9D4HBP0"/>
<evidence type="ECO:0000313" key="2">
    <source>
        <dbReference type="EMBL" id="KAH3832090.1"/>
    </source>
</evidence>
<keyword evidence="3" id="KW-1185">Reference proteome</keyword>
<dbReference type="Proteomes" id="UP000828390">
    <property type="component" value="Unassembled WGS sequence"/>
</dbReference>
<proteinExistence type="predicted"/>
<feature type="region of interest" description="Disordered" evidence="1">
    <location>
        <begin position="15"/>
        <end position="75"/>
    </location>
</feature>
<sequence>MELPMSDHLAAAIRSLPGDNTGHSMIGTSPGTGPVTGPWYRSPGPVRSTVLGTGQRGPIRSSIHCTDNRGPVYQQ</sequence>
<reference evidence="2" key="1">
    <citation type="journal article" date="2019" name="bioRxiv">
        <title>The Genome of the Zebra Mussel, Dreissena polymorpha: A Resource for Invasive Species Research.</title>
        <authorList>
            <person name="McCartney M.A."/>
            <person name="Auch B."/>
            <person name="Kono T."/>
            <person name="Mallez S."/>
            <person name="Zhang Y."/>
            <person name="Obille A."/>
            <person name="Becker A."/>
            <person name="Abrahante J.E."/>
            <person name="Garbe J."/>
            <person name="Badalamenti J.P."/>
            <person name="Herman A."/>
            <person name="Mangelson H."/>
            <person name="Liachko I."/>
            <person name="Sullivan S."/>
            <person name="Sone E.D."/>
            <person name="Koren S."/>
            <person name="Silverstein K.A.T."/>
            <person name="Beckman K.B."/>
            <person name="Gohl D.M."/>
        </authorList>
    </citation>
    <scope>NUCLEOTIDE SEQUENCE</scope>
    <source>
        <strain evidence="2">Duluth1</strain>
        <tissue evidence="2">Whole animal</tissue>
    </source>
</reference>
<gene>
    <name evidence="2" type="ORF">DPMN_105367</name>
</gene>
<reference evidence="2" key="2">
    <citation type="submission" date="2020-11" db="EMBL/GenBank/DDBJ databases">
        <authorList>
            <person name="McCartney M.A."/>
            <person name="Auch B."/>
            <person name="Kono T."/>
            <person name="Mallez S."/>
            <person name="Becker A."/>
            <person name="Gohl D.M."/>
            <person name="Silverstein K.A.T."/>
            <person name="Koren S."/>
            <person name="Bechman K.B."/>
            <person name="Herman A."/>
            <person name="Abrahante J.E."/>
            <person name="Garbe J."/>
        </authorList>
    </citation>
    <scope>NUCLEOTIDE SEQUENCE</scope>
    <source>
        <strain evidence="2">Duluth1</strain>
        <tissue evidence="2">Whole animal</tissue>
    </source>
</reference>
<evidence type="ECO:0000256" key="1">
    <source>
        <dbReference type="SAM" id="MobiDB-lite"/>
    </source>
</evidence>
<organism evidence="2 3">
    <name type="scientific">Dreissena polymorpha</name>
    <name type="common">Zebra mussel</name>
    <name type="synonym">Mytilus polymorpha</name>
    <dbReference type="NCBI Taxonomy" id="45954"/>
    <lineage>
        <taxon>Eukaryota</taxon>
        <taxon>Metazoa</taxon>
        <taxon>Spiralia</taxon>
        <taxon>Lophotrochozoa</taxon>
        <taxon>Mollusca</taxon>
        <taxon>Bivalvia</taxon>
        <taxon>Autobranchia</taxon>
        <taxon>Heteroconchia</taxon>
        <taxon>Euheterodonta</taxon>
        <taxon>Imparidentia</taxon>
        <taxon>Neoheterodontei</taxon>
        <taxon>Myida</taxon>
        <taxon>Dreissenoidea</taxon>
        <taxon>Dreissenidae</taxon>
        <taxon>Dreissena</taxon>
    </lineage>
</organism>
<accession>A0A9D4HBP0</accession>
<evidence type="ECO:0000313" key="3">
    <source>
        <dbReference type="Proteomes" id="UP000828390"/>
    </source>
</evidence>